<dbReference type="WBParaSite" id="TTAC_0001162401-mRNA-1">
    <property type="protein sequence ID" value="TTAC_0001162401-mRNA-1"/>
    <property type="gene ID" value="TTAC_0001162401"/>
</dbReference>
<organism evidence="3">
    <name type="scientific">Hydatigena taeniaeformis</name>
    <name type="common">Feline tapeworm</name>
    <name type="synonym">Taenia taeniaeformis</name>
    <dbReference type="NCBI Taxonomy" id="6205"/>
    <lineage>
        <taxon>Eukaryota</taxon>
        <taxon>Metazoa</taxon>
        <taxon>Spiralia</taxon>
        <taxon>Lophotrochozoa</taxon>
        <taxon>Platyhelminthes</taxon>
        <taxon>Cestoda</taxon>
        <taxon>Eucestoda</taxon>
        <taxon>Cyclophyllidea</taxon>
        <taxon>Taeniidae</taxon>
        <taxon>Hydatigera</taxon>
    </lineage>
</organism>
<evidence type="ECO:0000313" key="3">
    <source>
        <dbReference type="WBParaSite" id="TTAC_0001162401-mRNA-1"/>
    </source>
</evidence>
<dbReference type="Proteomes" id="UP000274429">
    <property type="component" value="Unassembled WGS sequence"/>
</dbReference>
<name>A0A0R3XDJ7_HYDTA</name>
<gene>
    <name evidence="1" type="ORF">TTAC_LOCUS11607</name>
</gene>
<keyword evidence="2" id="KW-1185">Reference proteome</keyword>
<sequence>MIVEPQPDVRYYSGRLCTIPLAADTGTSMEVKASPHASLALVCKSENGQNMYTGASHISLPPILKTISIDMLHVKFTKQMWVVYYDPTTSRQVDVCATVATEAHIWFRDEDVQASDTQMATTRNGVSNPSSQAAT</sequence>
<evidence type="ECO:0000313" key="2">
    <source>
        <dbReference type="Proteomes" id="UP000274429"/>
    </source>
</evidence>
<reference evidence="3" key="1">
    <citation type="submission" date="2017-02" db="UniProtKB">
        <authorList>
            <consortium name="WormBaseParasite"/>
        </authorList>
    </citation>
    <scope>IDENTIFICATION</scope>
</reference>
<dbReference type="AlphaFoldDB" id="A0A0R3XDJ7"/>
<protein>
    <submittedName>
        <fullName evidence="3">DUF5727 domain-containing protein</fullName>
    </submittedName>
</protein>
<evidence type="ECO:0000313" key="1">
    <source>
        <dbReference type="EMBL" id="VDM37324.1"/>
    </source>
</evidence>
<dbReference type="EMBL" id="UYWX01025642">
    <property type="protein sequence ID" value="VDM37324.1"/>
    <property type="molecule type" value="Genomic_DNA"/>
</dbReference>
<proteinExistence type="predicted"/>
<accession>A0A0R3XDJ7</accession>
<reference evidence="1 2" key="2">
    <citation type="submission" date="2018-11" db="EMBL/GenBank/DDBJ databases">
        <authorList>
            <consortium name="Pathogen Informatics"/>
        </authorList>
    </citation>
    <scope>NUCLEOTIDE SEQUENCE [LARGE SCALE GENOMIC DNA]</scope>
</reference>